<dbReference type="Proteomes" id="UP001610334">
    <property type="component" value="Unassembled WGS sequence"/>
</dbReference>
<dbReference type="PANTHER" id="PTHR42693">
    <property type="entry name" value="ARYLSULFATASE FAMILY MEMBER"/>
    <property type="match status" value="1"/>
</dbReference>
<dbReference type="InterPro" id="IPR017850">
    <property type="entry name" value="Alkaline_phosphatase_core_sf"/>
</dbReference>
<evidence type="ECO:0000313" key="4">
    <source>
        <dbReference type="Proteomes" id="UP001610334"/>
    </source>
</evidence>
<comment type="similarity">
    <text evidence="1">Belongs to the sulfatase family.</text>
</comment>
<dbReference type="EMBL" id="JBFXLT010000049">
    <property type="protein sequence ID" value="KAL2812330.1"/>
    <property type="molecule type" value="Genomic_DNA"/>
</dbReference>
<evidence type="ECO:0000259" key="2">
    <source>
        <dbReference type="Pfam" id="PF00884"/>
    </source>
</evidence>
<sequence>MACYQKRPNFLFILADDLGFSNIGCYGSEIQTPNINHLASEGVRMLNHHTAAACFPTRAMLLSGTGAHLGGLGMFIEYKQHAQGAARYLGKAGYEGYLNRDVATIPEILEDNVRTSFFRLIPLQWHLGLRSSQGPWKRGFQKAFAMLPGCSNHYGWEPVQERFPIGGRPIHADKEGKVDITPNKNEDPEGFYSTDYYTDRLFNSLRGVQRRRTPHWPLQCSCAQRNKYKGVYDDGPYALWDRRLKKLVDLGIIDESVVPHCVETFRVGVEEWDSLVEDEEKLSSRAMETYAGMVDSIDVNVGKAIEYLKKTGENDNTMIIFMNDNGDEGASTAVLGQNIMDAIHKYYDNSYDNIRSYNSYTWLGPLWAQASTAPSRLFKCSFTRSFTTVMDFVPTFLGLAVVPLQPAPAKGPRAMTTSRGRPVHAVKGKSWVPFFARGEAIEKDELWAIHSSSEPIGWELFARGALRKGDWKIGDDGWELFNIVEDPGETKDLAKDEPGKLQELLKHWDEYVVECGIIWGEGDLAPGLSADEAPELWEDEMGLQKAWMDARGGGRPVSCQ</sequence>
<organism evidence="3 4">
    <name type="scientific">Aspergillus granulosus</name>
    <dbReference type="NCBI Taxonomy" id="176169"/>
    <lineage>
        <taxon>Eukaryota</taxon>
        <taxon>Fungi</taxon>
        <taxon>Dikarya</taxon>
        <taxon>Ascomycota</taxon>
        <taxon>Pezizomycotina</taxon>
        <taxon>Eurotiomycetes</taxon>
        <taxon>Eurotiomycetidae</taxon>
        <taxon>Eurotiales</taxon>
        <taxon>Aspergillaceae</taxon>
        <taxon>Aspergillus</taxon>
        <taxon>Aspergillus subgen. Nidulantes</taxon>
    </lineage>
</organism>
<dbReference type="Gene3D" id="3.40.720.10">
    <property type="entry name" value="Alkaline Phosphatase, subunit A"/>
    <property type="match status" value="1"/>
</dbReference>
<dbReference type="InterPro" id="IPR000917">
    <property type="entry name" value="Sulfatase_N"/>
</dbReference>
<evidence type="ECO:0000256" key="1">
    <source>
        <dbReference type="ARBA" id="ARBA00008779"/>
    </source>
</evidence>
<gene>
    <name evidence="3" type="ORF">BJX63DRAFT_421891</name>
</gene>
<dbReference type="SUPFAM" id="SSF53649">
    <property type="entry name" value="Alkaline phosphatase-like"/>
    <property type="match status" value="1"/>
</dbReference>
<dbReference type="PANTHER" id="PTHR42693:SF33">
    <property type="entry name" value="ARYLSULFATASE"/>
    <property type="match status" value="1"/>
</dbReference>
<reference evidence="3 4" key="1">
    <citation type="submission" date="2024-07" db="EMBL/GenBank/DDBJ databases">
        <title>Section-level genome sequencing and comparative genomics of Aspergillus sections Usti and Cavernicolus.</title>
        <authorList>
            <consortium name="Lawrence Berkeley National Laboratory"/>
            <person name="Nybo J.L."/>
            <person name="Vesth T.C."/>
            <person name="Theobald S."/>
            <person name="Frisvad J.C."/>
            <person name="Larsen T.O."/>
            <person name="Kjaerboelling I."/>
            <person name="Rothschild-Mancinelli K."/>
            <person name="Lyhne E.K."/>
            <person name="Kogle M.E."/>
            <person name="Barry K."/>
            <person name="Clum A."/>
            <person name="Na H."/>
            <person name="Ledsgaard L."/>
            <person name="Lin J."/>
            <person name="Lipzen A."/>
            <person name="Kuo A."/>
            <person name="Riley R."/>
            <person name="Mondo S."/>
            <person name="Labutti K."/>
            <person name="Haridas S."/>
            <person name="Pangalinan J."/>
            <person name="Salamov A.A."/>
            <person name="Simmons B.A."/>
            <person name="Magnuson J.K."/>
            <person name="Chen J."/>
            <person name="Drula E."/>
            <person name="Henrissat B."/>
            <person name="Wiebenga A."/>
            <person name="Lubbers R.J."/>
            <person name="Gomes A.C."/>
            <person name="Makela M.R."/>
            <person name="Stajich J."/>
            <person name="Grigoriev I.V."/>
            <person name="Mortensen U.H."/>
            <person name="De Vries R.P."/>
            <person name="Baker S.E."/>
            <person name="Andersen M.R."/>
        </authorList>
    </citation>
    <scope>NUCLEOTIDE SEQUENCE [LARGE SCALE GENOMIC DNA]</scope>
    <source>
        <strain evidence="3 4">CBS 588.65</strain>
    </source>
</reference>
<feature type="domain" description="Sulfatase N-terminal" evidence="2">
    <location>
        <begin position="8"/>
        <end position="400"/>
    </location>
</feature>
<protein>
    <submittedName>
        <fullName evidence="3">Alkaline-phosphatase-like protein</fullName>
    </submittedName>
</protein>
<accession>A0ABR4HA36</accession>
<evidence type="ECO:0000313" key="3">
    <source>
        <dbReference type="EMBL" id="KAL2812330.1"/>
    </source>
</evidence>
<proteinExistence type="inferred from homology"/>
<keyword evidence="4" id="KW-1185">Reference proteome</keyword>
<name>A0ABR4HA36_9EURO</name>
<comment type="caution">
    <text evidence="3">The sequence shown here is derived from an EMBL/GenBank/DDBJ whole genome shotgun (WGS) entry which is preliminary data.</text>
</comment>
<dbReference type="Gene3D" id="3.30.1120.10">
    <property type="match status" value="1"/>
</dbReference>
<dbReference type="Pfam" id="PF00884">
    <property type="entry name" value="Sulfatase"/>
    <property type="match status" value="1"/>
</dbReference>
<dbReference type="InterPro" id="IPR050738">
    <property type="entry name" value="Sulfatase"/>
</dbReference>